<proteinExistence type="predicted"/>
<dbReference type="GO" id="GO:0016887">
    <property type="term" value="F:ATP hydrolysis activity"/>
    <property type="evidence" value="ECO:0007669"/>
    <property type="project" value="InterPro"/>
</dbReference>
<dbReference type="Pfam" id="PF00664">
    <property type="entry name" value="ABC_membrane"/>
    <property type="match status" value="1"/>
</dbReference>
<evidence type="ECO:0000256" key="10">
    <source>
        <dbReference type="SAM" id="Phobius"/>
    </source>
</evidence>
<dbReference type="Gene3D" id="3.40.50.300">
    <property type="entry name" value="P-loop containing nucleotide triphosphate hydrolases"/>
    <property type="match status" value="1"/>
</dbReference>
<dbReference type="Proteomes" id="UP000178515">
    <property type="component" value="Unassembled WGS sequence"/>
</dbReference>
<reference evidence="13 14" key="1">
    <citation type="journal article" date="2016" name="Nat. Commun.">
        <title>Thousands of microbial genomes shed light on interconnected biogeochemical processes in an aquifer system.</title>
        <authorList>
            <person name="Anantharaman K."/>
            <person name="Brown C.T."/>
            <person name="Hug L.A."/>
            <person name="Sharon I."/>
            <person name="Castelle C.J."/>
            <person name="Probst A.J."/>
            <person name="Thomas B.C."/>
            <person name="Singh A."/>
            <person name="Wilkins M.J."/>
            <person name="Karaoz U."/>
            <person name="Brodie E.L."/>
            <person name="Williams K.H."/>
            <person name="Hubbard S.S."/>
            <person name="Banfield J.F."/>
        </authorList>
    </citation>
    <scope>NUCLEOTIDE SEQUENCE [LARGE SCALE GENOMIC DNA]</scope>
</reference>
<dbReference type="InterPro" id="IPR036640">
    <property type="entry name" value="ABC1_TM_sf"/>
</dbReference>
<dbReference type="Gene3D" id="1.20.1560.10">
    <property type="entry name" value="ABC transporter type 1, transmembrane domain"/>
    <property type="match status" value="1"/>
</dbReference>
<sequence length="585" mass="65130">MKLLFSYLKKYKKMLLGALALAAVNQFFSLLDPQIFRILVDDYATKFSELSKTEFLQGVGLLMGAFMGVALVSRIAKNFQDYFVNVITQRVGARLYGDGIAHALSLPYAVFEDQRSGELLQKLQKARTDAQNTIASAVNVVFLSMIGLLFVVIYAFTVNWMIGLAYLLIIPSLGGTMFAISRRIKEAQKRIVKETAELAGSTTETLRNVELVKSLGLEEQETRRLNEVNERILDLELKKIKLVRALSFVQGTLVNAMRAAIMFLMLWLIFSQAISMGEFFSLLFYSFFIFNPLAEFSQVATQFQEAKASMETLSQVLSEKPEPQPTHPKQIQKITTIAFQDVDFTYQSASETSLNDVSLEIQQGQTVAFVGPSGSGKSTMVKLIVGLYRPTSGSVLFNNVDTRSLDMNDVRKRMGYVSQETQLFAGTIRENLLFVHPEATDEECLEAIRAAAATAIIERGGKGLDTKIGEGGIKISGGERQRLAIARALLRKPDLIIFDEATSSLDSITEKEITVTIKDIAQSQKDKILIQVAHRLSTIVHADKIYVLEKGRIVEHGTHKELLELGSLYAALWREQAAEGSLFQK</sequence>
<evidence type="ECO:0000256" key="8">
    <source>
        <dbReference type="ARBA" id="ARBA00023136"/>
    </source>
</evidence>
<dbReference type="InterPro" id="IPR003593">
    <property type="entry name" value="AAA+_ATPase"/>
</dbReference>
<feature type="domain" description="ABC transporter" evidence="11">
    <location>
        <begin position="337"/>
        <end position="575"/>
    </location>
</feature>
<feature type="transmembrane region" description="Helical" evidence="10">
    <location>
        <begin position="134"/>
        <end position="156"/>
    </location>
</feature>
<dbReference type="GO" id="GO:0015421">
    <property type="term" value="F:ABC-type oligopeptide transporter activity"/>
    <property type="evidence" value="ECO:0007669"/>
    <property type="project" value="TreeGrafter"/>
</dbReference>
<dbReference type="InterPro" id="IPR011527">
    <property type="entry name" value="ABC1_TM_dom"/>
</dbReference>
<dbReference type="FunFam" id="3.40.50.300:FF:000299">
    <property type="entry name" value="ABC transporter ATP-binding protein/permease"/>
    <property type="match status" value="1"/>
</dbReference>
<dbReference type="PROSITE" id="PS50893">
    <property type="entry name" value="ABC_TRANSPORTER_2"/>
    <property type="match status" value="1"/>
</dbReference>
<dbReference type="InterPro" id="IPR003439">
    <property type="entry name" value="ABC_transporter-like_ATP-bd"/>
</dbReference>
<keyword evidence="5" id="KW-0547">Nucleotide-binding</keyword>
<comment type="subcellular location">
    <subcellularLocation>
        <location evidence="1">Cell membrane</location>
        <topology evidence="1">Multi-pass membrane protein</topology>
    </subcellularLocation>
</comment>
<feature type="transmembrane region" description="Helical" evidence="10">
    <location>
        <begin position="162"/>
        <end position="180"/>
    </location>
</feature>
<evidence type="ECO:0000259" key="11">
    <source>
        <dbReference type="PROSITE" id="PS50893"/>
    </source>
</evidence>
<evidence type="ECO:0000256" key="4">
    <source>
        <dbReference type="ARBA" id="ARBA00022692"/>
    </source>
</evidence>
<gene>
    <name evidence="13" type="ORF">A3F24_00110</name>
</gene>
<dbReference type="SMART" id="SM00382">
    <property type="entry name" value="AAA"/>
    <property type="match status" value="1"/>
</dbReference>
<dbReference type="Pfam" id="PF00005">
    <property type="entry name" value="ABC_tran"/>
    <property type="match status" value="1"/>
</dbReference>
<keyword evidence="3" id="KW-1003">Cell membrane</keyword>
<dbReference type="AlphaFoldDB" id="A0A1G1Z5I4"/>
<keyword evidence="6 13" id="KW-0067">ATP-binding</keyword>
<dbReference type="InterPro" id="IPR017871">
    <property type="entry name" value="ABC_transporter-like_CS"/>
</dbReference>
<dbReference type="STRING" id="1797689.A3F24_00110"/>
<dbReference type="EMBL" id="MHIX01000031">
    <property type="protein sequence ID" value="OGY58937.1"/>
    <property type="molecule type" value="Genomic_DNA"/>
</dbReference>
<accession>A0A1G1Z5I4</accession>
<evidence type="ECO:0000256" key="5">
    <source>
        <dbReference type="ARBA" id="ARBA00022741"/>
    </source>
</evidence>
<evidence type="ECO:0000313" key="13">
    <source>
        <dbReference type="EMBL" id="OGY58937.1"/>
    </source>
</evidence>
<dbReference type="GO" id="GO:0005524">
    <property type="term" value="F:ATP binding"/>
    <property type="evidence" value="ECO:0007669"/>
    <property type="project" value="UniProtKB-KW"/>
</dbReference>
<dbReference type="CDD" id="cd07346">
    <property type="entry name" value="ABC_6TM_exporters"/>
    <property type="match status" value="1"/>
</dbReference>
<evidence type="ECO:0000256" key="2">
    <source>
        <dbReference type="ARBA" id="ARBA00022448"/>
    </source>
</evidence>
<evidence type="ECO:0000256" key="9">
    <source>
        <dbReference type="SAM" id="Coils"/>
    </source>
</evidence>
<keyword evidence="8 10" id="KW-0472">Membrane</keyword>
<dbReference type="PROSITE" id="PS00211">
    <property type="entry name" value="ABC_TRANSPORTER_1"/>
    <property type="match status" value="1"/>
</dbReference>
<dbReference type="PROSITE" id="PS50929">
    <property type="entry name" value="ABC_TM1F"/>
    <property type="match status" value="1"/>
</dbReference>
<dbReference type="InterPro" id="IPR039421">
    <property type="entry name" value="Type_1_exporter"/>
</dbReference>
<feature type="domain" description="ABC transmembrane type-1" evidence="12">
    <location>
        <begin position="16"/>
        <end position="305"/>
    </location>
</feature>
<keyword evidence="4 10" id="KW-0812">Transmembrane</keyword>
<feature type="coiled-coil region" evidence="9">
    <location>
        <begin position="184"/>
        <end position="238"/>
    </location>
</feature>
<comment type="caution">
    <text evidence="13">The sequence shown here is derived from an EMBL/GenBank/DDBJ whole genome shotgun (WGS) entry which is preliminary data.</text>
</comment>
<dbReference type="InterPro" id="IPR027417">
    <property type="entry name" value="P-loop_NTPase"/>
</dbReference>
<dbReference type="GO" id="GO:0005886">
    <property type="term" value="C:plasma membrane"/>
    <property type="evidence" value="ECO:0007669"/>
    <property type="project" value="UniProtKB-SubCell"/>
</dbReference>
<name>A0A1G1Z5I4_9BACT</name>
<dbReference type="SUPFAM" id="SSF52540">
    <property type="entry name" value="P-loop containing nucleoside triphosphate hydrolases"/>
    <property type="match status" value="1"/>
</dbReference>
<evidence type="ECO:0000256" key="7">
    <source>
        <dbReference type="ARBA" id="ARBA00022989"/>
    </source>
</evidence>
<dbReference type="SUPFAM" id="SSF90123">
    <property type="entry name" value="ABC transporter transmembrane region"/>
    <property type="match status" value="1"/>
</dbReference>
<dbReference type="PANTHER" id="PTHR43394">
    <property type="entry name" value="ATP-DEPENDENT PERMEASE MDL1, MITOCHONDRIAL"/>
    <property type="match status" value="1"/>
</dbReference>
<protein>
    <submittedName>
        <fullName evidence="13">ABC transporter ATP-binding protein</fullName>
    </submittedName>
</protein>
<evidence type="ECO:0000256" key="1">
    <source>
        <dbReference type="ARBA" id="ARBA00004651"/>
    </source>
</evidence>
<feature type="transmembrane region" description="Helical" evidence="10">
    <location>
        <begin position="55"/>
        <end position="73"/>
    </location>
</feature>
<evidence type="ECO:0000259" key="12">
    <source>
        <dbReference type="PROSITE" id="PS50929"/>
    </source>
</evidence>
<organism evidence="13 14">
    <name type="scientific">Candidatus Colwellbacteria bacterium RIFCSPHIGHO2_12_FULL_44_17</name>
    <dbReference type="NCBI Taxonomy" id="1797689"/>
    <lineage>
        <taxon>Bacteria</taxon>
        <taxon>Candidatus Colwelliibacteriota</taxon>
    </lineage>
</organism>
<evidence type="ECO:0000313" key="14">
    <source>
        <dbReference type="Proteomes" id="UP000178515"/>
    </source>
</evidence>
<evidence type="ECO:0000256" key="3">
    <source>
        <dbReference type="ARBA" id="ARBA00022475"/>
    </source>
</evidence>
<keyword evidence="9" id="KW-0175">Coiled coil</keyword>
<evidence type="ECO:0000256" key="6">
    <source>
        <dbReference type="ARBA" id="ARBA00022840"/>
    </source>
</evidence>
<keyword evidence="7 10" id="KW-1133">Transmembrane helix</keyword>
<dbReference type="PANTHER" id="PTHR43394:SF1">
    <property type="entry name" value="ATP-BINDING CASSETTE SUB-FAMILY B MEMBER 10, MITOCHONDRIAL"/>
    <property type="match status" value="1"/>
</dbReference>
<keyword evidence="2" id="KW-0813">Transport</keyword>